<dbReference type="OrthoDB" id="10253254at2759"/>
<dbReference type="InterPro" id="IPR011709">
    <property type="entry name" value="DEAD-box_helicase_OB_fold"/>
</dbReference>
<reference evidence="12" key="1">
    <citation type="journal article" date="2020" name="Stud. Mycol.">
        <title>101 Dothideomycetes genomes: a test case for predicting lifestyles and emergence of pathogens.</title>
        <authorList>
            <person name="Haridas S."/>
            <person name="Albert R."/>
            <person name="Binder M."/>
            <person name="Bloem J."/>
            <person name="Labutti K."/>
            <person name="Salamov A."/>
            <person name="Andreopoulos B."/>
            <person name="Baker S."/>
            <person name="Barry K."/>
            <person name="Bills G."/>
            <person name="Bluhm B."/>
            <person name="Cannon C."/>
            <person name="Castanera R."/>
            <person name="Culley D."/>
            <person name="Daum C."/>
            <person name="Ezra D."/>
            <person name="Gonzalez J."/>
            <person name="Henrissat B."/>
            <person name="Kuo A."/>
            <person name="Liang C."/>
            <person name="Lipzen A."/>
            <person name="Lutzoni F."/>
            <person name="Magnuson J."/>
            <person name="Mondo S."/>
            <person name="Nolan M."/>
            <person name="Ohm R."/>
            <person name="Pangilinan J."/>
            <person name="Park H.-J."/>
            <person name="Ramirez L."/>
            <person name="Alfaro M."/>
            <person name="Sun H."/>
            <person name="Tritt A."/>
            <person name="Yoshinaga Y."/>
            <person name="Zwiers L.-H."/>
            <person name="Turgeon B."/>
            <person name="Goodwin S."/>
            <person name="Spatafora J."/>
            <person name="Crous P."/>
            <person name="Grigoriev I."/>
        </authorList>
    </citation>
    <scope>NUCLEOTIDE SEQUENCE</scope>
    <source>
        <strain evidence="12">CBS 675.92</strain>
    </source>
</reference>
<dbReference type="Proteomes" id="UP000800035">
    <property type="component" value="Unassembled WGS sequence"/>
</dbReference>
<dbReference type="PROSITE" id="PS51192">
    <property type="entry name" value="HELICASE_ATP_BIND_1"/>
    <property type="match status" value="1"/>
</dbReference>
<feature type="domain" description="Helicase ATP-binding" evidence="10">
    <location>
        <begin position="48"/>
        <end position="212"/>
    </location>
</feature>
<comment type="similarity">
    <text evidence="1">Belongs to the DEAD box helicase family. DEAH subfamily.</text>
</comment>
<dbReference type="GO" id="GO:0005524">
    <property type="term" value="F:ATP binding"/>
    <property type="evidence" value="ECO:0007669"/>
    <property type="project" value="UniProtKB-KW"/>
</dbReference>
<dbReference type="SMART" id="SM00847">
    <property type="entry name" value="HA2"/>
    <property type="match status" value="1"/>
</dbReference>
<dbReference type="InterPro" id="IPR048333">
    <property type="entry name" value="HA2_WH"/>
</dbReference>
<dbReference type="Gene3D" id="1.20.120.1080">
    <property type="match status" value="1"/>
</dbReference>
<dbReference type="FunFam" id="3.40.50.300:FF:000007">
    <property type="entry name" value="Pre-mRNA-splicing factor ATP-dependent RNA helicase"/>
    <property type="match status" value="1"/>
</dbReference>
<keyword evidence="8" id="KW-0508">mRNA splicing</keyword>
<keyword evidence="7" id="KW-0067">ATP-binding</keyword>
<evidence type="ECO:0000313" key="12">
    <source>
        <dbReference type="EMBL" id="KAF1950120.1"/>
    </source>
</evidence>
<evidence type="ECO:0000256" key="9">
    <source>
        <dbReference type="ARBA" id="ARBA00047984"/>
    </source>
</evidence>
<comment type="catalytic activity">
    <reaction evidence="9">
        <text>ATP + H2O = ADP + phosphate + H(+)</text>
        <dbReference type="Rhea" id="RHEA:13065"/>
        <dbReference type="ChEBI" id="CHEBI:15377"/>
        <dbReference type="ChEBI" id="CHEBI:15378"/>
        <dbReference type="ChEBI" id="CHEBI:30616"/>
        <dbReference type="ChEBI" id="CHEBI:43474"/>
        <dbReference type="ChEBI" id="CHEBI:456216"/>
        <dbReference type="EC" id="3.6.4.13"/>
    </reaction>
</comment>
<dbReference type="Pfam" id="PF21010">
    <property type="entry name" value="HA2_C"/>
    <property type="match status" value="1"/>
</dbReference>
<sequence length="689" mass="76970">MHRISAIANIKPNIMADSDEDDNSNELIPGLYKPPALLPIAQLKEQLLYTIETHPVTIIVGETGSGKTTQIPQFLYRAGWTNDGSQIAVTQPRRIACTSVSARVASELNVPLGQEVGYSIRFEDVASAKTRIKFVTDGLLLREMLVDPLLKRYSVVMVDEAHERSLSSDVLISLLKKVLRKRKDLRVVISSATLDAERFLDFFRPEEGETVEGVGREEYGSIVSIEGRAHPVDIFYLPSPANDYVEKAVDTIIDIHTTQPDGDILCFLTGREEIESCIDLLSDRIATLNTSTHGTLLPLPLYAGLPTDQQSHVFEKPPENTRKVIISTNIAEASITIENIVYVLDSGYVKLRAYDPTLGIERLNITPISKASATQRAGRAGRVKPGKCYRLYPASVFDTLQEATSPEIQRSNLAPVLLQLMNLGIQNVIRFDYLSNPPSQLVVRALDLLFSLGAIDDSGRLTKPLGTRMAELPLDPMLAKALLNAPAFGCLSEMLTIAAMMTLQGTAWVTHTDTSKQLEKSRRKFAVKEGDHITLFNVYTSFVTVGKKDAKWCRENCLNFKSLVKAVSVRKQLVKYLERMGIEENAFQGKDVMKAGGLEIGERVRRCLTTGFFAQAARMEKRDGSFRAVGGEVALWPHPSSLFFHRTTDWVIYHEILETKGKVYIRDLTVIEMDWLTEYAPEYYKVKKR</sequence>
<dbReference type="GO" id="GO:0008380">
    <property type="term" value="P:RNA splicing"/>
    <property type="evidence" value="ECO:0007669"/>
    <property type="project" value="UniProtKB-KW"/>
</dbReference>
<evidence type="ECO:0000256" key="6">
    <source>
        <dbReference type="ARBA" id="ARBA00022806"/>
    </source>
</evidence>
<dbReference type="FunFam" id="1.20.120.1080:FF:000020">
    <property type="entry name" value="ATP dependent RNA helicase, putative"/>
    <property type="match status" value="1"/>
</dbReference>
<keyword evidence="5 12" id="KW-0378">Hydrolase</keyword>
<evidence type="ECO:0000256" key="7">
    <source>
        <dbReference type="ARBA" id="ARBA00022840"/>
    </source>
</evidence>
<dbReference type="PROSITE" id="PS51194">
    <property type="entry name" value="HELICASE_CTER"/>
    <property type="match status" value="1"/>
</dbReference>
<dbReference type="Pfam" id="PF00271">
    <property type="entry name" value="Helicase_C"/>
    <property type="match status" value="1"/>
</dbReference>
<proteinExistence type="inferred from homology"/>
<name>A0A6A5TCW0_9PLEO</name>
<evidence type="ECO:0000256" key="1">
    <source>
        <dbReference type="ARBA" id="ARBA00008792"/>
    </source>
</evidence>
<keyword evidence="3" id="KW-0507">mRNA processing</keyword>
<dbReference type="EC" id="3.6.4.13" evidence="2"/>
<evidence type="ECO:0000259" key="11">
    <source>
        <dbReference type="PROSITE" id="PS51194"/>
    </source>
</evidence>
<dbReference type="GO" id="GO:0071013">
    <property type="term" value="C:catalytic step 2 spliceosome"/>
    <property type="evidence" value="ECO:0007669"/>
    <property type="project" value="TreeGrafter"/>
</dbReference>
<evidence type="ECO:0000256" key="3">
    <source>
        <dbReference type="ARBA" id="ARBA00022664"/>
    </source>
</evidence>
<evidence type="ECO:0000313" key="13">
    <source>
        <dbReference type="Proteomes" id="UP000800035"/>
    </source>
</evidence>
<dbReference type="FunFam" id="3.40.50.300:FF:000578">
    <property type="entry name" value="probable ATP-dependent RNA helicase DHX35"/>
    <property type="match status" value="1"/>
</dbReference>
<dbReference type="GO" id="GO:0003723">
    <property type="term" value="F:RNA binding"/>
    <property type="evidence" value="ECO:0007669"/>
    <property type="project" value="TreeGrafter"/>
</dbReference>
<organism evidence="12 13">
    <name type="scientific">Byssothecium circinans</name>
    <dbReference type="NCBI Taxonomy" id="147558"/>
    <lineage>
        <taxon>Eukaryota</taxon>
        <taxon>Fungi</taxon>
        <taxon>Dikarya</taxon>
        <taxon>Ascomycota</taxon>
        <taxon>Pezizomycotina</taxon>
        <taxon>Dothideomycetes</taxon>
        <taxon>Pleosporomycetidae</taxon>
        <taxon>Pleosporales</taxon>
        <taxon>Massarineae</taxon>
        <taxon>Massarinaceae</taxon>
        <taxon>Byssothecium</taxon>
    </lineage>
</organism>
<evidence type="ECO:0000256" key="4">
    <source>
        <dbReference type="ARBA" id="ARBA00022741"/>
    </source>
</evidence>
<dbReference type="AlphaFoldDB" id="A0A6A5TCW0"/>
<evidence type="ECO:0000256" key="8">
    <source>
        <dbReference type="ARBA" id="ARBA00023187"/>
    </source>
</evidence>
<dbReference type="Gene3D" id="3.40.50.300">
    <property type="entry name" value="P-loop containing nucleotide triphosphate hydrolases"/>
    <property type="match status" value="2"/>
</dbReference>
<dbReference type="CDD" id="cd18791">
    <property type="entry name" value="SF2_C_RHA"/>
    <property type="match status" value="1"/>
</dbReference>
<keyword evidence="4" id="KW-0547">Nucleotide-binding</keyword>
<keyword evidence="6" id="KW-0347">Helicase</keyword>
<dbReference type="PANTHER" id="PTHR18934:SF136">
    <property type="entry name" value="ATP-DEPENDENT RNA HELICASE DHX35-RELATED"/>
    <property type="match status" value="1"/>
</dbReference>
<dbReference type="InterPro" id="IPR001650">
    <property type="entry name" value="Helicase_C-like"/>
</dbReference>
<dbReference type="Pfam" id="PF04408">
    <property type="entry name" value="WHD_HA2"/>
    <property type="match status" value="1"/>
</dbReference>
<dbReference type="SMART" id="SM00490">
    <property type="entry name" value="HELICc"/>
    <property type="match status" value="1"/>
</dbReference>
<dbReference type="GO" id="GO:0003724">
    <property type="term" value="F:RNA helicase activity"/>
    <property type="evidence" value="ECO:0007669"/>
    <property type="project" value="UniProtKB-EC"/>
</dbReference>
<dbReference type="PROSITE" id="PS00690">
    <property type="entry name" value="DEAH_ATP_HELICASE"/>
    <property type="match status" value="1"/>
</dbReference>
<feature type="domain" description="Helicase C-terminal" evidence="11">
    <location>
        <begin position="248"/>
        <end position="424"/>
    </location>
</feature>
<gene>
    <name evidence="12" type="ORF">CC80DRAFT_539787</name>
</gene>
<dbReference type="EMBL" id="ML977028">
    <property type="protein sequence ID" value="KAF1950120.1"/>
    <property type="molecule type" value="Genomic_DNA"/>
</dbReference>
<dbReference type="InterPro" id="IPR007502">
    <property type="entry name" value="Helicase-assoc_dom"/>
</dbReference>
<dbReference type="InterPro" id="IPR011545">
    <property type="entry name" value="DEAD/DEAH_box_helicase_dom"/>
</dbReference>
<protein>
    <recommendedName>
        <fullName evidence="2">RNA helicase</fullName>
        <ecNumber evidence="2">3.6.4.13</ecNumber>
    </recommendedName>
</protein>
<evidence type="ECO:0000256" key="5">
    <source>
        <dbReference type="ARBA" id="ARBA00022801"/>
    </source>
</evidence>
<dbReference type="PANTHER" id="PTHR18934">
    <property type="entry name" value="ATP-DEPENDENT RNA HELICASE"/>
    <property type="match status" value="1"/>
</dbReference>
<accession>A0A6A5TCW0</accession>
<dbReference type="InterPro" id="IPR002464">
    <property type="entry name" value="DNA/RNA_helicase_DEAH_CS"/>
</dbReference>
<keyword evidence="13" id="KW-1185">Reference proteome</keyword>
<dbReference type="Pfam" id="PF00270">
    <property type="entry name" value="DEAD"/>
    <property type="match status" value="1"/>
</dbReference>
<dbReference type="InterPro" id="IPR014001">
    <property type="entry name" value="Helicase_ATP-bd"/>
</dbReference>
<dbReference type="Pfam" id="PF07717">
    <property type="entry name" value="OB_NTP_bind"/>
    <property type="match status" value="1"/>
</dbReference>
<evidence type="ECO:0000256" key="2">
    <source>
        <dbReference type="ARBA" id="ARBA00012552"/>
    </source>
</evidence>
<dbReference type="SMART" id="SM00487">
    <property type="entry name" value="DEXDc"/>
    <property type="match status" value="1"/>
</dbReference>
<dbReference type="SUPFAM" id="SSF52540">
    <property type="entry name" value="P-loop containing nucleoside triphosphate hydrolases"/>
    <property type="match status" value="1"/>
</dbReference>
<dbReference type="GO" id="GO:0006397">
    <property type="term" value="P:mRNA processing"/>
    <property type="evidence" value="ECO:0007669"/>
    <property type="project" value="UniProtKB-KW"/>
</dbReference>
<dbReference type="GO" id="GO:0016787">
    <property type="term" value="F:hydrolase activity"/>
    <property type="evidence" value="ECO:0007669"/>
    <property type="project" value="UniProtKB-KW"/>
</dbReference>
<dbReference type="CDD" id="cd17917">
    <property type="entry name" value="DEXHc_RHA-like"/>
    <property type="match status" value="1"/>
</dbReference>
<dbReference type="InterPro" id="IPR027417">
    <property type="entry name" value="P-loop_NTPase"/>
</dbReference>
<evidence type="ECO:0000259" key="10">
    <source>
        <dbReference type="PROSITE" id="PS51192"/>
    </source>
</evidence>